<reference evidence="1 2" key="1">
    <citation type="submission" date="2018-04" db="EMBL/GenBank/DDBJ databases">
        <title>Genomic Encyclopedia of Type Strains, Phase IV (KMG-IV): sequencing the most valuable type-strain genomes for metagenomic binning, comparative biology and taxonomic classification.</title>
        <authorList>
            <person name="Goeker M."/>
        </authorList>
    </citation>
    <scope>NUCLEOTIDE SEQUENCE [LARGE SCALE GENOMIC DNA]</scope>
    <source>
        <strain evidence="1 2">DSM 7138</strain>
    </source>
</reference>
<dbReference type="AlphaFoldDB" id="A0A2T5B1E8"/>
<gene>
    <name evidence="1" type="ORF">C7449_107215</name>
</gene>
<name>A0A2T5B1E8_MYCDI</name>
<protein>
    <submittedName>
        <fullName evidence="1">Uncharacterized protein</fullName>
    </submittedName>
</protein>
<dbReference type="Proteomes" id="UP000241247">
    <property type="component" value="Unassembled WGS sequence"/>
</dbReference>
<dbReference type="EMBL" id="PZZZ01000007">
    <property type="protein sequence ID" value="PTM92801.1"/>
    <property type="molecule type" value="Genomic_DNA"/>
</dbReference>
<sequence length="72" mass="8210">MMTHCHERTAYRERRDELIELIASGITAYPGTEMGYLIDMLSYDAAEARPSKARCVWSWRAIFSLGAVARLT</sequence>
<keyword evidence="2" id="KW-1185">Reference proteome</keyword>
<evidence type="ECO:0000313" key="1">
    <source>
        <dbReference type="EMBL" id="PTM92801.1"/>
    </source>
</evidence>
<comment type="caution">
    <text evidence="1">The sequence shown here is derived from an EMBL/GenBank/DDBJ whole genome shotgun (WGS) entry which is preliminary data.</text>
</comment>
<evidence type="ECO:0000313" key="2">
    <source>
        <dbReference type="Proteomes" id="UP000241247"/>
    </source>
</evidence>
<proteinExistence type="predicted"/>
<dbReference type="RefSeq" id="WP_146165098.1">
    <property type="nucleotide sequence ID" value="NZ_JBHEEX010000010.1"/>
</dbReference>
<accession>A0A2T5B1E8</accession>
<organism evidence="1 2">
    <name type="scientific">Mycoplana dimorpha</name>
    <dbReference type="NCBI Taxonomy" id="28320"/>
    <lineage>
        <taxon>Bacteria</taxon>
        <taxon>Pseudomonadati</taxon>
        <taxon>Pseudomonadota</taxon>
        <taxon>Alphaproteobacteria</taxon>
        <taxon>Hyphomicrobiales</taxon>
        <taxon>Rhizobiaceae</taxon>
        <taxon>Mycoplana</taxon>
    </lineage>
</organism>